<reference evidence="3 4" key="1">
    <citation type="submission" date="2018-08" db="EMBL/GenBank/DDBJ databases">
        <title>Aphanomyces genome sequencing and annotation.</title>
        <authorList>
            <person name="Minardi D."/>
            <person name="Oidtmann B."/>
            <person name="Van Der Giezen M."/>
            <person name="Studholme D.J."/>
        </authorList>
    </citation>
    <scope>NUCLEOTIDE SEQUENCE [LARGE SCALE GENOMIC DNA]</scope>
    <source>
        <strain evidence="3 4">Sv</strain>
    </source>
</reference>
<sequence>MKLAFVVALCAASTASADRQWLINHHKDDAATAHSAASQSSHRTTHPSPVAQQHHSSTRTELQDGIEAFNGDNSPPFRSELTEPDYVDSLLGSLDGGMQIISNGQLTDAVQSHSNHDDHQLQWAVYSESDGVLATGQDPDTLDTLLLESADEEEEDDVKPIDPWHDTDDSVFMGTAKRRGKGHMRGGLIKAELLDEGKHKVHRYNEHLNTLLEDAGRRRRHFRRHDSRSLLRQLRDAINEIVADQN</sequence>
<evidence type="ECO:0000256" key="1">
    <source>
        <dbReference type="SAM" id="MobiDB-lite"/>
    </source>
</evidence>
<dbReference type="AlphaFoldDB" id="A0A3R7AFL5"/>
<dbReference type="Proteomes" id="UP000285712">
    <property type="component" value="Unassembled WGS sequence"/>
</dbReference>
<proteinExistence type="predicted"/>
<evidence type="ECO:0000313" key="4">
    <source>
        <dbReference type="Proteomes" id="UP000285712"/>
    </source>
</evidence>
<feature type="compositionally biased region" description="Basic and acidic residues" evidence="1">
    <location>
        <begin position="158"/>
        <end position="168"/>
    </location>
</feature>
<dbReference type="EMBL" id="QUTG01000332">
    <property type="protein sequence ID" value="RHZ02389.1"/>
    <property type="molecule type" value="Genomic_DNA"/>
</dbReference>
<feature type="chain" id="PRO_5018733808" description="RxLR effector protein" evidence="2">
    <location>
        <begin position="18"/>
        <end position="246"/>
    </location>
</feature>
<feature type="signal peptide" evidence="2">
    <location>
        <begin position="1"/>
        <end position="17"/>
    </location>
</feature>
<feature type="region of interest" description="Disordered" evidence="1">
    <location>
        <begin position="29"/>
        <end position="60"/>
    </location>
</feature>
<gene>
    <name evidence="3" type="ORF">DYB35_011669</name>
</gene>
<name>A0A3R7AFL5_APHAT</name>
<keyword evidence="2" id="KW-0732">Signal</keyword>
<accession>A0A3R7AFL5</accession>
<organism evidence="3 4">
    <name type="scientific">Aphanomyces astaci</name>
    <name type="common">Crayfish plague agent</name>
    <dbReference type="NCBI Taxonomy" id="112090"/>
    <lineage>
        <taxon>Eukaryota</taxon>
        <taxon>Sar</taxon>
        <taxon>Stramenopiles</taxon>
        <taxon>Oomycota</taxon>
        <taxon>Saprolegniomycetes</taxon>
        <taxon>Saprolegniales</taxon>
        <taxon>Verrucalvaceae</taxon>
        <taxon>Aphanomyces</taxon>
    </lineage>
</organism>
<evidence type="ECO:0008006" key="5">
    <source>
        <dbReference type="Google" id="ProtNLM"/>
    </source>
</evidence>
<feature type="region of interest" description="Disordered" evidence="1">
    <location>
        <begin position="151"/>
        <end position="171"/>
    </location>
</feature>
<comment type="caution">
    <text evidence="3">The sequence shown here is derived from an EMBL/GenBank/DDBJ whole genome shotgun (WGS) entry which is preliminary data.</text>
</comment>
<evidence type="ECO:0000256" key="2">
    <source>
        <dbReference type="SAM" id="SignalP"/>
    </source>
</evidence>
<evidence type="ECO:0000313" key="3">
    <source>
        <dbReference type="EMBL" id="RHZ02389.1"/>
    </source>
</evidence>
<feature type="compositionally biased region" description="Low complexity" evidence="1">
    <location>
        <begin position="32"/>
        <end position="42"/>
    </location>
</feature>
<protein>
    <recommendedName>
        <fullName evidence="5">RxLR effector protein</fullName>
    </recommendedName>
</protein>